<dbReference type="EMBL" id="JBHMBC010000013">
    <property type="protein sequence ID" value="MFB9819712.1"/>
    <property type="molecule type" value="Genomic_DNA"/>
</dbReference>
<dbReference type="RefSeq" id="WP_234753913.1">
    <property type="nucleotide sequence ID" value="NZ_BAAAWN010000001.1"/>
</dbReference>
<dbReference type="Proteomes" id="UP001589702">
    <property type="component" value="Unassembled WGS sequence"/>
</dbReference>
<comment type="caution">
    <text evidence="2">The sequence shown here is derived from an EMBL/GenBank/DDBJ whole genome shotgun (WGS) entry which is preliminary data.</text>
</comment>
<name>A0ABV5Y0L0_ARTRM</name>
<evidence type="ECO:0000256" key="1">
    <source>
        <dbReference type="SAM" id="MobiDB-lite"/>
    </source>
</evidence>
<accession>A0ABV5Y0L0</accession>
<proteinExistence type="predicted"/>
<organism evidence="2 3">
    <name type="scientific">Arthrobacter ramosus</name>
    <dbReference type="NCBI Taxonomy" id="1672"/>
    <lineage>
        <taxon>Bacteria</taxon>
        <taxon>Bacillati</taxon>
        <taxon>Actinomycetota</taxon>
        <taxon>Actinomycetes</taxon>
        <taxon>Micrococcales</taxon>
        <taxon>Micrococcaceae</taxon>
        <taxon>Arthrobacter</taxon>
    </lineage>
</organism>
<sequence length="94" mass="9922">MKPGNDLFYDPLGPSPVANFAANPAANPAGFTEANSAAARSWPRQGHRPDASAGGIHSPARQTHPDTGRAAAREAALQSVRRDLERLARLRTAP</sequence>
<keyword evidence="3" id="KW-1185">Reference proteome</keyword>
<feature type="region of interest" description="Disordered" evidence="1">
    <location>
        <begin position="23"/>
        <end position="76"/>
    </location>
</feature>
<evidence type="ECO:0000313" key="2">
    <source>
        <dbReference type="EMBL" id="MFB9819712.1"/>
    </source>
</evidence>
<evidence type="ECO:0000313" key="3">
    <source>
        <dbReference type="Proteomes" id="UP001589702"/>
    </source>
</evidence>
<reference evidence="2 3" key="1">
    <citation type="submission" date="2024-09" db="EMBL/GenBank/DDBJ databases">
        <authorList>
            <person name="Sun Q."/>
            <person name="Mori K."/>
        </authorList>
    </citation>
    <scope>NUCLEOTIDE SEQUENCE [LARGE SCALE GENOMIC DNA]</scope>
    <source>
        <strain evidence="2 3">JCM 1334</strain>
    </source>
</reference>
<protein>
    <submittedName>
        <fullName evidence="2">Uncharacterized protein</fullName>
    </submittedName>
</protein>
<gene>
    <name evidence="2" type="ORF">ACFFP1_09380</name>
</gene>